<feature type="domain" description="Superoxide dismutase copper/zinc binding" evidence="3">
    <location>
        <begin position="53"/>
        <end position="181"/>
    </location>
</feature>
<dbReference type="Pfam" id="PF00080">
    <property type="entry name" value="Sod_Cu"/>
    <property type="match status" value="1"/>
</dbReference>
<keyword evidence="2" id="KW-0732">Signal</keyword>
<gene>
    <name evidence="4" type="ORF">V5E97_04915</name>
</gene>
<comment type="similarity">
    <text evidence="1">Belongs to the Cu-Zn superoxide dismutase family.</text>
</comment>
<dbReference type="InterPro" id="IPR024134">
    <property type="entry name" value="SOD_Cu/Zn_/chaperone"/>
</dbReference>
<evidence type="ECO:0000313" key="4">
    <source>
        <dbReference type="EMBL" id="XBH05361.1"/>
    </source>
</evidence>
<dbReference type="Gene3D" id="2.60.40.200">
    <property type="entry name" value="Superoxide dismutase, copper/zinc binding domain"/>
    <property type="match status" value="1"/>
</dbReference>
<accession>A0AAU7CJE9</accession>
<dbReference type="GO" id="GO:0005507">
    <property type="term" value="F:copper ion binding"/>
    <property type="evidence" value="ECO:0007669"/>
    <property type="project" value="InterPro"/>
</dbReference>
<dbReference type="SUPFAM" id="SSF49329">
    <property type="entry name" value="Cu,Zn superoxide dismutase-like"/>
    <property type="match status" value="1"/>
</dbReference>
<evidence type="ECO:0000259" key="3">
    <source>
        <dbReference type="Pfam" id="PF00080"/>
    </source>
</evidence>
<dbReference type="PRINTS" id="PR00068">
    <property type="entry name" value="CUZNDISMTASE"/>
</dbReference>
<evidence type="ECO:0000256" key="1">
    <source>
        <dbReference type="ARBA" id="ARBA00010457"/>
    </source>
</evidence>
<dbReference type="InterPro" id="IPR001424">
    <property type="entry name" value="SOD_Cu_Zn_dom"/>
</dbReference>
<feature type="signal peptide" evidence="2">
    <location>
        <begin position="1"/>
        <end position="26"/>
    </location>
</feature>
<dbReference type="GO" id="GO:0006801">
    <property type="term" value="P:superoxide metabolic process"/>
    <property type="evidence" value="ECO:0007669"/>
    <property type="project" value="InterPro"/>
</dbReference>
<evidence type="ECO:0000256" key="2">
    <source>
        <dbReference type="SAM" id="SignalP"/>
    </source>
</evidence>
<proteinExistence type="inferred from homology"/>
<dbReference type="PROSITE" id="PS00087">
    <property type="entry name" value="SOD_CU_ZN_1"/>
    <property type="match status" value="1"/>
</dbReference>
<dbReference type="InterPro" id="IPR036423">
    <property type="entry name" value="SOD-like_Cu/Zn_dom_sf"/>
</dbReference>
<dbReference type="PANTHER" id="PTHR10003">
    <property type="entry name" value="SUPEROXIDE DISMUTASE CU-ZN -RELATED"/>
    <property type="match status" value="1"/>
</dbReference>
<dbReference type="InterPro" id="IPR018152">
    <property type="entry name" value="SOD_Cu/Zn_BS"/>
</dbReference>
<feature type="chain" id="PRO_5043504229" evidence="2">
    <location>
        <begin position="27"/>
        <end position="198"/>
    </location>
</feature>
<sequence length="198" mass="20010">MTRKSFVFAIASGAALVTLTTIGTWAQHAEVAPLGGVTKAVAVLHATKKGGDVHGKITFTQTPKGILVEGTVEGLTPGPHGFHVHEFGDCSSDDAMSAGGHFNPTNMPHAGPHDTKRHVGDLGNIEANDKGVAKIELLDSAISFSGAHSIIGRGLIVHAKADDLKSPPAGAAGDRVACGVVGVAKAAGMMSGTAPAKK</sequence>
<name>A0AAU7CJE9_9BACT</name>
<reference evidence="4" key="1">
    <citation type="submission" date="2024-05" db="EMBL/GenBank/DDBJ databases">
        <title>Planctomycetes of the genus Singulisphaera possess chitinolytic capabilities.</title>
        <authorList>
            <person name="Ivanova A."/>
        </authorList>
    </citation>
    <scope>NUCLEOTIDE SEQUENCE</scope>
    <source>
        <strain evidence="4">Ch08T</strain>
    </source>
</reference>
<organism evidence="4">
    <name type="scientific">Singulisphaera sp. Ch08</name>
    <dbReference type="NCBI Taxonomy" id="3120278"/>
    <lineage>
        <taxon>Bacteria</taxon>
        <taxon>Pseudomonadati</taxon>
        <taxon>Planctomycetota</taxon>
        <taxon>Planctomycetia</taxon>
        <taxon>Isosphaerales</taxon>
        <taxon>Isosphaeraceae</taxon>
        <taxon>Singulisphaera</taxon>
    </lineage>
</organism>
<dbReference type="RefSeq" id="WP_406698177.1">
    <property type="nucleotide sequence ID" value="NZ_CP155447.1"/>
</dbReference>
<protein>
    <submittedName>
        <fullName evidence="4">Superoxide dismutase family protein</fullName>
    </submittedName>
</protein>
<dbReference type="EMBL" id="CP155447">
    <property type="protein sequence ID" value="XBH05361.1"/>
    <property type="molecule type" value="Genomic_DNA"/>
</dbReference>
<dbReference type="AlphaFoldDB" id="A0AAU7CJE9"/>
<dbReference type="CDD" id="cd00305">
    <property type="entry name" value="Cu-Zn_Superoxide_Dismutase"/>
    <property type="match status" value="1"/>
</dbReference>